<gene>
    <name evidence="2" type="ORF">Sradi_7029600</name>
</gene>
<feature type="region of interest" description="Disordered" evidence="1">
    <location>
        <begin position="83"/>
        <end position="111"/>
    </location>
</feature>
<evidence type="ECO:0000313" key="2">
    <source>
        <dbReference type="EMBL" id="KAL0291295.1"/>
    </source>
</evidence>
<organism evidence="2">
    <name type="scientific">Sesamum radiatum</name>
    <name type="common">Black benniseed</name>
    <dbReference type="NCBI Taxonomy" id="300843"/>
    <lineage>
        <taxon>Eukaryota</taxon>
        <taxon>Viridiplantae</taxon>
        <taxon>Streptophyta</taxon>
        <taxon>Embryophyta</taxon>
        <taxon>Tracheophyta</taxon>
        <taxon>Spermatophyta</taxon>
        <taxon>Magnoliopsida</taxon>
        <taxon>eudicotyledons</taxon>
        <taxon>Gunneridae</taxon>
        <taxon>Pentapetalae</taxon>
        <taxon>asterids</taxon>
        <taxon>lamiids</taxon>
        <taxon>Lamiales</taxon>
        <taxon>Pedaliaceae</taxon>
        <taxon>Sesamum</taxon>
    </lineage>
</organism>
<dbReference type="AlphaFoldDB" id="A0AAW2JCN4"/>
<comment type="caution">
    <text evidence="2">The sequence shown here is derived from an EMBL/GenBank/DDBJ whole genome shotgun (WGS) entry which is preliminary data.</text>
</comment>
<protein>
    <submittedName>
        <fullName evidence="2">Uncharacterized protein</fullName>
    </submittedName>
</protein>
<reference evidence="2" key="2">
    <citation type="journal article" date="2024" name="Plant">
        <title>Genomic evolution and insights into agronomic trait innovations of Sesamum species.</title>
        <authorList>
            <person name="Miao H."/>
            <person name="Wang L."/>
            <person name="Qu L."/>
            <person name="Liu H."/>
            <person name="Sun Y."/>
            <person name="Le M."/>
            <person name="Wang Q."/>
            <person name="Wei S."/>
            <person name="Zheng Y."/>
            <person name="Lin W."/>
            <person name="Duan Y."/>
            <person name="Cao H."/>
            <person name="Xiong S."/>
            <person name="Wang X."/>
            <person name="Wei L."/>
            <person name="Li C."/>
            <person name="Ma Q."/>
            <person name="Ju M."/>
            <person name="Zhao R."/>
            <person name="Li G."/>
            <person name="Mu C."/>
            <person name="Tian Q."/>
            <person name="Mei H."/>
            <person name="Zhang T."/>
            <person name="Gao T."/>
            <person name="Zhang H."/>
        </authorList>
    </citation>
    <scope>NUCLEOTIDE SEQUENCE</scope>
    <source>
        <strain evidence="2">G02</strain>
    </source>
</reference>
<feature type="compositionally biased region" description="Polar residues" evidence="1">
    <location>
        <begin position="100"/>
        <end position="111"/>
    </location>
</feature>
<proteinExistence type="predicted"/>
<accession>A0AAW2JCN4</accession>
<feature type="compositionally biased region" description="Basic residues" evidence="1">
    <location>
        <begin position="48"/>
        <end position="61"/>
    </location>
</feature>
<evidence type="ECO:0000256" key="1">
    <source>
        <dbReference type="SAM" id="MobiDB-lite"/>
    </source>
</evidence>
<reference evidence="2" key="1">
    <citation type="submission" date="2020-06" db="EMBL/GenBank/DDBJ databases">
        <authorList>
            <person name="Li T."/>
            <person name="Hu X."/>
            <person name="Zhang T."/>
            <person name="Song X."/>
            <person name="Zhang H."/>
            <person name="Dai N."/>
            <person name="Sheng W."/>
            <person name="Hou X."/>
            <person name="Wei L."/>
        </authorList>
    </citation>
    <scope>NUCLEOTIDE SEQUENCE</scope>
    <source>
        <strain evidence="2">G02</strain>
        <tissue evidence="2">Leaf</tissue>
    </source>
</reference>
<sequence>MQCRRPPPSCRSAGPDQDRRPSSRGWKWSSLPKPLSPPSSFPHPSTAFHRHRSSSKRHRRTSPAQFLTFGRVFLYLPFSQLPPSSSPISEHRPEPPIRQLVTSSRTSILTT</sequence>
<feature type="region of interest" description="Disordered" evidence="1">
    <location>
        <begin position="1"/>
        <end position="63"/>
    </location>
</feature>
<name>A0AAW2JCN4_SESRA</name>
<dbReference type="EMBL" id="JACGWJ010000548">
    <property type="protein sequence ID" value="KAL0291295.1"/>
    <property type="molecule type" value="Genomic_DNA"/>
</dbReference>